<dbReference type="GO" id="GO:0005886">
    <property type="term" value="C:plasma membrane"/>
    <property type="evidence" value="ECO:0007669"/>
    <property type="project" value="TreeGrafter"/>
</dbReference>
<keyword evidence="3 9" id="KW-0812">Transmembrane</keyword>
<keyword evidence="4 9" id="KW-1133">Transmembrane helix</keyword>
<feature type="region of interest" description="Disordered" evidence="8">
    <location>
        <begin position="572"/>
        <end position="602"/>
    </location>
</feature>
<keyword evidence="7 11" id="KW-0407">Ion channel</keyword>
<dbReference type="InterPro" id="IPR013099">
    <property type="entry name" value="K_chnl_dom"/>
</dbReference>
<feature type="compositionally biased region" description="Basic and acidic residues" evidence="8">
    <location>
        <begin position="635"/>
        <end position="648"/>
    </location>
</feature>
<feature type="domain" description="Potassium channel" evidence="10">
    <location>
        <begin position="369"/>
        <end position="443"/>
    </location>
</feature>
<evidence type="ECO:0000256" key="6">
    <source>
        <dbReference type="ARBA" id="ARBA00023136"/>
    </source>
</evidence>
<dbReference type="GO" id="GO:0015271">
    <property type="term" value="F:outward rectifier potassium channel activity"/>
    <property type="evidence" value="ECO:0007669"/>
    <property type="project" value="TreeGrafter"/>
</dbReference>
<feature type="transmembrane region" description="Helical" evidence="9">
    <location>
        <begin position="233"/>
        <end position="253"/>
    </location>
</feature>
<feature type="transmembrane region" description="Helical" evidence="9">
    <location>
        <begin position="164"/>
        <end position="187"/>
    </location>
</feature>
<dbReference type="PANTHER" id="PTHR11003">
    <property type="entry name" value="POTASSIUM CHANNEL, SUBFAMILY K"/>
    <property type="match status" value="1"/>
</dbReference>
<evidence type="ECO:0000313" key="11">
    <source>
        <dbReference type="EMBL" id="KAF1831826.1"/>
    </source>
</evidence>
<evidence type="ECO:0000256" key="4">
    <source>
        <dbReference type="ARBA" id="ARBA00022989"/>
    </source>
</evidence>
<dbReference type="OrthoDB" id="297496at2759"/>
<feature type="transmembrane region" description="Helical" evidence="9">
    <location>
        <begin position="265"/>
        <end position="287"/>
    </location>
</feature>
<evidence type="ECO:0000256" key="8">
    <source>
        <dbReference type="SAM" id="MobiDB-lite"/>
    </source>
</evidence>
<dbReference type="EMBL" id="ML975353">
    <property type="protein sequence ID" value="KAF1831826.1"/>
    <property type="molecule type" value="Genomic_DNA"/>
</dbReference>
<feature type="transmembrane region" description="Helical" evidence="9">
    <location>
        <begin position="207"/>
        <end position="226"/>
    </location>
</feature>
<feature type="transmembrane region" description="Helical" evidence="9">
    <location>
        <begin position="387"/>
        <end position="406"/>
    </location>
</feature>
<evidence type="ECO:0000259" key="10">
    <source>
        <dbReference type="Pfam" id="PF07885"/>
    </source>
</evidence>
<dbReference type="AlphaFoldDB" id="A0A6A5K6Y6"/>
<keyword evidence="12" id="KW-1185">Reference proteome</keyword>
<evidence type="ECO:0000256" key="9">
    <source>
        <dbReference type="SAM" id="Phobius"/>
    </source>
</evidence>
<keyword evidence="6 9" id="KW-0472">Membrane</keyword>
<gene>
    <name evidence="11" type="ORF">BDW02DRAFT_531108</name>
</gene>
<evidence type="ECO:0000256" key="1">
    <source>
        <dbReference type="ARBA" id="ARBA00004141"/>
    </source>
</evidence>
<feature type="compositionally biased region" description="Basic and acidic residues" evidence="8">
    <location>
        <begin position="17"/>
        <end position="33"/>
    </location>
</feature>
<comment type="subcellular location">
    <subcellularLocation>
        <location evidence="1">Membrane</location>
        <topology evidence="1">Multi-pass membrane protein</topology>
    </subcellularLocation>
</comment>
<feature type="region of interest" description="Disordered" evidence="8">
    <location>
        <begin position="635"/>
        <end position="690"/>
    </location>
</feature>
<feature type="transmembrane region" description="Helical" evidence="9">
    <location>
        <begin position="92"/>
        <end position="113"/>
    </location>
</feature>
<sequence length="690" mass="78336">MNDPGLDEPQQEAVEDVENRIQSEDQQAEREEREYLDPSRWWFASTAIPLIAGTFGPMANAFSICALTVEWRVYIPPGKTEATGTKLRDPRWLIAVNSVSLAFALIANISLLLNMSRRLSFAVAQPITITGFYMASFLLIALVSVASSEIFRIQPMETHALSQAFYYGILAAAIYFIIACLLSFTAYGAFKGHYAKEFRLTASQRTLMLQTIAFMVYLLLGAVVYSKTEGWDYLDAVFFTNFTLLTIGFGGQWVPVTHTARSFTIPFAIGGLVTVGLVIGSIRTLILEHGKQKMAARFMEVRRQKALASIDNETRTMLIGWLRKIEFSEKGLSENQRREQEFHVMRRLQTLSERKRRYTALAISATAALLLWFIGALIFMYSEEPQGWSYFVSLYYAYISLLTIGYGDFVVESNAGKAFFVFWSQLAVPTLTILISNMGDTVIKGFKDFTIWLGSITVLPDEEGLAKTLKLGWERIKTGRIGHQKAGYRNGSSGTSEQRTQDRLAAYVENEELGRAEEAGEHGDFLERDIRFYHYVLVKEVRELMKDIENSPPKEYDYHEWQYYLRLIGQDEHDPSHHRQPRAHANRDDGEAPDIGAADGGQKHTWSWLGIRSPLMGNQSEPQWLLQRLTGTLESEMRRMSSSDERVRKAQPPISMSELTKKRRSGESSDETKTLNKQVGHTKRRGEKDV</sequence>
<feature type="domain" description="Potassium channel" evidence="10">
    <location>
        <begin position="213"/>
        <end position="286"/>
    </location>
</feature>
<feature type="compositionally biased region" description="Basic and acidic residues" evidence="8">
    <location>
        <begin position="665"/>
        <end position="674"/>
    </location>
</feature>
<organism evidence="11 12">
    <name type="scientific">Decorospora gaudefroyi</name>
    <dbReference type="NCBI Taxonomy" id="184978"/>
    <lineage>
        <taxon>Eukaryota</taxon>
        <taxon>Fungi</taxon>
        <taxon>Dikarya</taxon>
        <taxon>Ascomycota</taxon>
        <taxon>Pezizomycotina</taxon>
        <taxon>Dothideomycetes</taxon>
        <taxon>Pleosporomycetidae</taxon>
        <taxon>Pleosporales</taxon>
        <taxon>Pleosporineae</taxon>
        <taxon>Pleosporaceae</taxon>
        <taxon>Decorospora</taxon>
    </lineage>
</organism>
<keyword evidence="5" id="KW-0406">Ion transport</keyword>
<evidence type="ECO:0000256" key="5">
    <source>
        <dbReference type="ARBA" id="ARBA00023065"/>
    </source>
</evidence>
<dbReference type="SUPFAM" id="SSF81324">
    <property type="entry name" value="Voltage-gated potassium channels"/>
    <property type="match status" value="2"/>
</dbReference>
<feature type="compositionally biased region" description="Basic residues" evidence="8">
    <location>
        <begin position="680"/>
        <end position="690"/>
    </location>
</feature>
<name>A0A6A5K6Y6_9PLEO</name>
<dbReference type="Pfam" id="PF07885">
    <property type="entry name" value="Ion_trans_2"/>
    <property type="match status" value="2"/>
</dbReference>
<feature type="compositionally biased region" description="Acidic residues" evidence="8">
    <location>
        <begin position="1"/>
        <end position="16"/>
    </location>
</feature>
<protein>
    <submittedName>
        <fullName evidence="11">Voltage-gated potassium channel</fullName>
    </submittedName>
</protein>
<feature type="transmembrane region" description="Helical" evidence="9">
    <location>
        <begin position="41"/>
        <end position="71"/>
    </location>
</feature>
<evidence type="ECO:0000256" key="2">
    <source>
        <dbReference type="ARBA" id="ARBA00022448"/>
    </source>
</evidence>
<dbReference type="InterPro" id="IPR003280">
    <property type="entry name" value="2pore_dom_K_chnl"/>
</dbReference>
<feature type="transmembrane region" description="Helical" evidence="9">
    <location>
        <begin position="418"/>
        <end position="439"/>
    </location>
</feature>
<feature type="transmembrane region" description="Helical" evidence="9">
    <location>
        <begin position="358"/>
        <end position="381"/>
    </location>
</feature>
<proteinExistence type="predicted"/>
<evidence type="ECO:0000256" key="7">
    <source>
        <dbReference type="ARBA" id="ARBA00023303"/>
    </source>
</evidence>
<evidence type="ECO:0000313" key="12">
    <source>
        <dbReference type="Proteomes" id="UP000800040"/>
    </source>
</evidence>
<dbReference type="Gene3D" id="1.10.287.70">
    <property type="match status" value="2"/>
</dbReference>
<accession>A0A6A5K6Y6</accession>
<keyword evidence="2" id="KW-0813">Transport</keyword>
<dbReference type="Proteomes" id="UP000800040">
    <property type="component" value="Unassembled WGS sequence"/>
</dbReference>
<reference evidence="11" key="1">
    <citation type="submission" date="2020-01" db="EMBL/GenBank/DDBJ databases">
        <authorList>
            <consortium name="DOE Joint Genome Institute"/>
            <person name="Haridas S."/>
            <person name="Albert R."/>
            <person name="Binder M."/>
            <person name="Bloem J."/>
            <person name="Labutti K."/>
            <person name="Salamov A."/>
            <person name="Andreopoulos B."/>
            <person name="Baker S.E."/>
            <person name="Barry K."/>
            <person name="Bills G."/>
            <person name="Bluhm B.H."/>
            <person name="Cannon C."/>
            <person name="Castanera R."/>
            <person name="Culley D.E."/>
            <person name="Daum C."/>
            <person name="Ezra D."/>
            <person name="Gonzalez J.B."/>
            <person name="Henrissat B."/>
            <person name="Kuo A."/>
            <person name="Liang C."/>
            <person name="Lipzen A."/>
            <person name="Lutzoni F."/>
            <person name="Magnuson J."/>
            <person name="Mondo S."/>
            <person name="Nolan M."/>
            <person name="Ohm R."/>
            <person name="Pangilinan J."/>
            <person name="Park H.-J."/>
            <person name="Ramirez L."/>
            <person name="Alfaro M."/>
            <person name="Sun H."/>
            <person name="Tritt A."/>
            <person name="Yoshinaga Y."/>
            <person name="Zwiers L.-H."/>
            <person name="Turgeon B.G."/>
            <person name="Goodwin S.B."/>
            <person name="Spatafora J.W."/>
            <person name="Crous P.W."/>
            <person name="Grigoriev I.V."/>
        </authorList>
    </citation>
    <scope>NUCLEOTIDE SEQUENCE</scope>
    <source>
        <strain evidence="11">P77</strain>
    </source>
</reference>
<feature type="transmembrane region" description="Helical" evidence="9">
    <location>
        <begin position="119"/>
        <end position="143"/>
    </location>
</feature>
<evidence type="ECO:0000256" key="3">
    <source>
        <dbReference type="ARBA" id="ARBA00022692"/>
    </source>
</evidence>
<dbReference type="GO" id="GO:0022841">
    <property type="term" value="F:potassium ion leak channel activity"/>
    <property type="evidence" value="ECO:0007669"/>
    <property type="project" value="TreeGrafter"/>
</dbReference>
<feature type="region of interest" description="Disordered" evidence="8">
    <location>
        <begin position="1"/>
        <end position="33"/>
    </location>
</feature>
<dbReference type="GO" id="GO:0030322">
    <property type="term" value="P:stabilization of membrane potential"/>
    <property type="evidence" value="ECO:0007669"/>
    <property type="project" value="TreeGrafter"/>
</dbReference>
<dbReference type="PANTHER" id="PTHR11003:SF301">
    <property type="entry name" value="POTASSIUM CHANNEL PROTEIN"/>
    <property type="match status" value="1"/>
</dbReference>